<accession>A0A1X7JNJ4</accession>
<sequence length="154" mass="18177">MFTYLLPLHSWIRWFVLAALLVAIVRGYYAWRHKKEYTKTDNALRHWTATILHIQLILGLWLYSISPIVRYFIQNFQEGVRMRDIRFFGMEHSLMMLIAVVVVTIGSAKAKRKSTSAEKFKTMTIWYSIGLLIILSSVPWEFSPLTSRPSIRYF</sequence>
<feature type="transmembrane region" description="Helical" evidence="1">
    <location>
        <begin position="122"/>
        <end position="140"/>
    </location>
</feature>
<dbReference type="STRING" id="561061.SAMN05660862_1984"/>
<keyword evidence="1" id="KW-0472">Membrane</keyword>
<feature type="transmembrane region" description="Helical" evidence="1">
    <location>
        <begin position="12"/>
        <end position="31"/>
    </location>
</feature>
<dbReference type="EMBL" id="FXAU01000003">
    <property type="protein sequence ID" value="SMG29806.1"/>
    <property type="molecule type" value="Genomic_DNA"/>
</dbReference>
<feature type="transmembrane region" description="Helical" evidence="1">
    <location>
        <begin position="52"/>
        <end position="73"/>
    </location>
</feature>
<keyword evidence="1" id="KW-0812">Transmembrane</keyword>
<dbReference type="AlphaFoldDB" id="A0A1X7JNJ4"/>
<dbReference type="OrthoDB" id="329514at2"/>
<evidence type="ECO:0000313" key="3">
    <source>
        <dbReference type="Proteomes" id="UP000192980"/>
    </source>
</evidence>
<feature type="transmembrane region" description="Helical" evidence="1">
    <location>
        <begin position="93"/>
        <end position="110"/>
    </location>
</feature>
<proteinExistence type="predicted"/>
<reference evidence="2 3" key="1">
    <citation type="submission" date="2017-04" db="EMBL/GenBank/DDBJ databases">
        <authorList>
            <person name="Afonso C.L."/>
            <person name="Miller P.J."/>
            <person name="Scott M.A."/>
            <person name="Spackman E."/>
            <person name="Goraichik I."/>
            <person name="Dimitrov K.M."/>
            <person name="Suarez D.L."/>
            <person name="Swayne D.E."/>
        </authorList>
    </citation>
    <scope>NUCLEOTIDE SEQUENCE [LARGE SCALE GENOMIC DNA]</scope>
    <source>
        <strain evidence="2 3">DSM 22418</strain>
    </source>
</reference>
<dbReference type="RefSeq" id="WP_085472731.1">
    <property type="nucleotide sequence ID" value="NZ_FXAU01000003.1"/>
</dbReference>
<evidence type="ECO:0000256" key="1">
    <source>
        <dbReference type="SAM" id="Phobius"/>
    </source>
</evidence>
<evidence type="ECO:0008006" key="4">
    <source>
        <dbReference type="Google" id="ProtNLM"/>
    </source>
</evidence>
<evidence type="ECO:0000313" key="2">
    <source>
        <dbReference type="EMBL" id="SMG29806.1"/>
    </source>
</evidence>
<keyword evidence="3" id="KW-1185">Reference proteome</keyword>
<gene>
    <name evidence="2" type="ORF">SAMN05660862_1984</name>
</gene>
<name>A0A1X7JNJ4_9SPHI</name>
<keyword evidence="1" id="KW-1133">Transmembrane helix</keyword>
<protein>
    <recommendedName>
        <fullName evidence="4">Cytochrome b561</fullName>
    </recommendedName>
</protein>
<organism evidence="2 3">
    <name type="scientific">Sphingobacterium psychroaquaticum</name>
    <dbReference type="NCBI Taxonomy" id="561061"/>
    <lineage>
        <taxon>Bacteria</taxon>
        <taxon>Pseudomonadati</taxon>
        <taxon>Bacteroidota</taxon>
        <taxon>Sphingobacteriia</taxon>
        <taxon>Sphingobacteriales</taxon>
        <taxon>Sphingobacteriaceae</taxon>
        <taxon>Sphingobacterium</taxon>
    </lineage>
</organism>
<dbReference type="Proteomes" id="UP000192980">
    <property type="component" value="Unassembled WGS sequence"/>
</dbReference>